<dbReference type="PANTHER" id="PTHR35908">
    <property type="entry name" value="HYPOTHETICAL FUSION PROTEIN"/>
    <property type="match status" value="1"/>
</dbReference>
<dbReference type="EMBL" id="LT607413">
    <property type="protein sequence ID" value="SCF22621.1"/>
    <property type="molecule type" value="Genomic_DNA"/>
</dbReference>
<dbReference type="PANTHER" id="PTHR35908:SF1">
    <property type="entry name" value="CONSERVED PROTEIN"/>
    <property type="match status" value="1"/>
</dbReference>
<accession>A0A1C4YQM3</accession>
<gene>
    <name evidence="2" type="ORF">GA0070618_4211</name>
</gene>
<dbReference type="AlphaFoldDB" id="A0A1C4YQM3"/>
<dbReference type="RefSeq" id="WP_088983167.1">
    <property type="nucleotide sequence ID" value="NZ_LT607413.1"/>
</dbReference>
<dbReference type="InParanoid" id="A0A1C4YQM3"/>
<dbReference type="SUPFAM" id="SSF54593">
    <property type="entry name" value="Glyoxalase/Bleomycin resistance protein/Dihydroxybiphenyl dioxygenase"/>
    <property type="match status" value="2"/>
</dbReference>
<feature type="domain" description="Glyoxalase-like" evidence="1">
    <location>
        <begin position="142"/>
        <end position="244"/>
    </location>
</feature>
<keyword evidence="3" id="KW-1185">Reference proteome</keyword>
<name>A0A1C4YQM3_MICEC</name>
<dbReference type="Pfam" id="PF18029">
    <property type="entry name" value="Glyoxalase_6"/>
    <property type="match status" value="2"/>
</dbReference>
<dbReference type="InterPro" id="IPR041581">
    <property type="entry name" value="Glyoxalase_6"/>
</dbReference>
<sequence length="249" mass="27232">MTSAAGRAPGRLSGDGLPLARFKDLCLDAVDPHALGGFWARVLHADLVDLRDGDTRVDGRPGRPGPESIWVNRVPEPRARRTRVHLGLRLHRSDPADLLAAGARLVREPDDEVGWWVLADPDGYEFRAFAPRPGTVPGPFELVVDARDATAQATWWAGVAGGRVERDATGAASVVGAAGFPWEYWVFAPVTEPKTIKNRMHWDVDLTDDDCAALLDAGATLLREPDDDIDWWILADPEGNEFCAFAPQR</sequence>
<dbReference type="OrthoDB" id="3212826at2"/>
<dbReference type="InterPro" id="IPR029068">
    <property type="entry name" value="Glyas_Bleomycin-R_OHBP_Dase"/>
</dbReference>
<dbReference type="Proteomes" id="UP000198253">
    <property type="component" value="Chromosome I"/>
</dbReference>
<evidence type="ECO:0000259" key="1">
    <source>
        <dbReference type="Pfam" id="PF18029"/>
    </source>
</evidence>
<feature type="domain" description="Glyoxalase-like" evidence="1">
    <location>
        <begin position="25"/>
        <end position="128"/>
    </location>
</feature>
<evidence type="ECO:0000313" key="3">
    <source>
        <dbReference type="Proteomes" id="UP000198253"/>
    </source>
</evidence>
<proteinExistence type="predicted"/>
<dbReference type="Gene3D" id="3.10.180.10">
    <property type="entry name" value="2,3-Dihydroxybiphenyl 1,2-Dioxygenase, domain 1"/>
    <property type="match status" value="2"/>
</dbReference>
<organism evidence="2 3">
    <name type="scientific">Micromonospora echinospora</name>
    <name type="common">Micromonospora purpurea</name>
    <dbReference type="NCBI Taxonomy" id="1877"/>
    <lineage>
        <taxon>Bacteria</taxon>
        <taxon>Bacillati</taxon>
        <taxon>Actinomycetota</taxon>
        <taxon>Actinomycetes</taxon>
        <taxon>Micromonosporales</taxon>
        <taxon>Micromonosporaceae</taxon>
        <taxon>Micromonospora</taxon>
    </lineage>
</organism>
<protein>
    <recommendedName>
        <fullName evidence="1">Glyoxalase-like domain-containing protein</fullName>
    </recommendedName>
</protein>
<evidence type="ECO:0000313" key="2">
    <source>
        <dbReference type="EMBL" id="SCF22621.1"/>
    </source>
</evidence>
<reference evidence="3" key="1">
    <citation type="submission" date="2016-06" db="EMBL/GenBank/DDBJ databases">
        <authorList>
            <person name="Varghese N."/>
            <person name="Submissions Spin"/>
        </authorList>
    </citation>
    <scope>NUCLEOTIDE SEQUENCE [LARGE SCALE GENOMIC DNA]</scope>
    <source>
        <strain evidence="3">DSM 43816</strain>
    </source>
</reference>